<dbReference type="STRING" id="69332.A0A388M627"/>
<dbReference type="PANTHER" id="PTHR21004">
    <property type="entry name" value="SERINE PROTEASE-RELATED"/>
    <property type="match status" value="1"/>
</dbReference>
<evidence type="ECO:0000256" key="1">
    <source>
        <dbReference type="SAM" id="MobiDB-lite"/>
    </source>
</evidence>
<reference evidence="2 3" key="1">
    <citation type="journal article" date="2018" name="Cell">
        <title>The Chara Genome: Secondary Complexity and Implications for Plant Terrestrialization.</title>
        <authorList>
            <person name="Nishiyama T."/>
            <person name="Sakayama H."/>
            <person name="Vries J.D."/>
            <person name="Buschmann H."/>
            <person name="Saint-Marcoux D."/>
            <person name="Ullrich K.K."/>
            <person name="Haas F.B."/>
            <person name="Vanderstraeten L."/>
            <person name="Becker D."/>
            <person name="Lang D."/>
            <person name="Vosolsobe S."/>
            <person name="Rombauts S."/>
            <person name="Wilhelmsson P.K.I."/>
            <person name="Janitza P."/>
            <person name="Kern R."/>
            <person name="Heyl A."/>
            <person name="Rumpler F."/>
            <person name="Villalobos L.I.A.C."/>
            <person name="Clay J.M."/>
            <person name="Skokan R."/>
            <person name="Toyoda A."/>
            <person name="Suzuki Y."/>
            <person name="Kagoshima H."/>
            <person name="Schijlen E."/>
            <person name="Tajeshwar N."/>
            <person name="Catarino B."/>
            <person name="Hetherington A.J."/>
            <person name="Saltykova A."/>
            <person name="Bonnot C."/>
            <person name="Breuninger H."/>
            <person name="Symeonidi A."/>
            <person name="Radhakrishnan G.V."/>
            <person name="Van Nieuwerburgh F."/>
            <person name="Deforce D."/>
            <person name="Chang C."/>
            <person name="Karol K.G."/>
            <person name="Hedrich R."/>
            <person name="Ulvskov P."/>
            <person name="Glockner G."/>
            <person name="Delwiche C.F."/>
            <person name="Petrasek J."/>
            <person name="Van de Peer Y."/>
            <person name="Friml J."/>
            <person name="Beilby M."/>
            <person name="Dolan L."/>
            <person name="Kohara Y."/>
            <person name="Sugano S."/>
            <person name="Fujiyama A."/>
            <person name="Delaux P.-M."/>
            <person name="Quint M."/>
            <person name="TheiBen G."/>
            <person name="Hagemann M."/>
            <person name="Harholt J."/>
            <person name="Dunand C."/>
            <person name="Zachgo S."/>
            <person name="Langdale J."/>
            <person name="Maumus F."/>
            <person name="Straeten D.V.D."/>
            <person name="Gould S.B."/>
            <person name="Rensing S.A."/>
        </authorList>
    </citation>
    <scope>NUCLEOTIDE SEQUENCE [LARGE SCALE GENOMIC DNA]</scope>
    <source>
        <strain evidence="2 3">S276</strain>
    </source>
</reference>
<dbReference type="Gene3D" id="2.40.10.10">
    <property type="entry name" value="Trypsin-like serine proteases"/>
    <property type="match status" value="3"/>
</dbReference>
<dbReference type="Pfam" id="PF13365">
    <property type="entry name" value="Trypsin_2"/>
    <property type="match status" value="1"/>
</dbReference>
<proteinExistence type="predicted"/>
<dbReference type="AlphaFoldDB" id="A0A388M627"/>
<feature type="unsure residue" description="D or N" evidence="2">
    <location>
        <position position="12"/>
    </location>
</feature>
<dbReference type="InterPro" id="IPR039245">
    <property type="entry name" value="TYSND1/DEG15"/>
</dbReference>
<feature type="compositionally biased region" description="Low complexity" evidence="1">
    <location>
        <begin position="477"/>
        <end position="488"/>
    </location>
</feature>
<sequence>MLKVGLQGGAIDKDIIEVNHDTDFEEVAEDVVHGGLEYGGGVGESEGHHEELVVPKARTECGFVGVLLADADLVEATAEVNFVDEVMRGFDWEGTVDDSVTAGVGVLVTKVEVVVDEGGGVDDVLAERAVDVEDGVIGVDVEVEDGERVVAPEVGGGMWCVTAGVVSNMWPPCLSSGSAAVGPSLLMLDMRCLPGMEGGAVVDEDANFVGMLDRPVRPRFGSAEVQLVLTADAIFPAVRPFASAVMGAVDLPAATQQLNPASWSSANTEQPRELGEGLRPRESPREPNQRWHQRGEAPPKQGTSSIGTRSQDVSGSASLHHNPSHPKAITGHGSSHVFHSTISSFQGRDFSVEPRATVPVAEAASTSIVLVTAGEGSWASGIVLNSQGLILTNAHLLEPWRFGHEKKGRRKSTRDTSFWMNSNETSAHHHTCVDPSSSGDRQHVSKKHVSTFTSGAASGNDDERSGNRLFLHIQDDPPSVAPSSLPSPTGGQFGGPSDTAMPVSLPSPQPVSADCPVSSGASLSELVPEPLSCLGTNTSSAGSSYVKVMVRVDHPQPTMWHRAEVVYVSQGPLDVALLQLMPLPTRRLQGIGVEMHPPAVGSTAIVIGHGLFGPHSDLQASVSEGVVAKLVTVPQSDRLLAYTMKHSQMDQVPAMLQTTAAVHSGGSGGAVVDGSGKMIGLVTSNARHSGGSVLPHLNFSVPTALLARIFHFADSGGSDHSILAEMDAPNQELAAVWSLMSPPTQAEDPSTVWLPVPLPWKLFTPPRPRQGAADGQETESSSGTVQPGKGDDSDERASAVTTNQGQREGSGGEHRLGSKKGSKFAKFLADAGTGLFVPQQGPAGRGNLIRDRDRLHDSRDRNKNREETQESTPPCSEERTGPAQRSRNEIQHGGHASNRDAFRRSRL</sequence>
<dbReference type="PANTHER" id="PTHR21004:SF0">
    <property type="entry name" value="PEROXISOMAL LEADER PEPTIDE-PROCESSING PROTEASE"/>
    <property type="match status" value="1"/>
</dbReference>
<dbReference type="EMBL" id="BFEA01000772">
    <property type="protein sequence ID" value="GBG89933.1"/>
    <property type="molecule type" value="Genomic_DNA"/>
</dbReference>
<dbReference type="SUPFAM" id="SSF50494">
    <property type="entry name" value="Trypsin-like serine proteases"/>
    <property type="match status" value="1"/>
</dbReference>
<protein>
    <recommendedName>
        <fullName evidence="4">Glyoxysomal processing protease, glyoxysomal</fullName>
    </recommendedName>
</protein>
<feature type="compositionally biased region" description="Basic and acidic residues" evidence="1">
    <location>
        <begin position="876"/>
        <end position="907"/>
    </location>
</feature>
<organism evidence="2 3">
    <name type="scientific">Chara braunii</name>
    <name type="common">Braun's stonewort</name>
    <dbReference type="NCBI Taxonomy" id="69332"/>
    <lineage>
        <taxon>Eukaryota</taxon>
        <taxon>Viridiplantae</taxon>
        <taxon>Streptophyta</taxon>
        <taxon>Charophyceae</taxon>
        <taxon>Charales</taxon>
        <taxon>Characeae</taxon>
        <taxon>Chara</taxon>
    </lineage>
</organism>
<feature type="compositionally biased region" description="Polar residues" evidence="1">
    <location>
        <begin position="260"/>
        <end position="269"/>
    </location>
</feature>
<keyword evidence="3" id="KW-1185">Reference proteome</keyword>
<evidence type="ECO:0008006" key="4">
    <source>
        <dbReference type="Google" id="ProtNLM"/>
    </source>
</evidence>
<feature type="region of interest" description="Disordered" evidence="1">
    <location>
        <begin position="260"/>
        <end position="335"/>
    </location>
</feature>
<feature type="compositionally biased region" description="Basic and acidic residues" evidence="1">
    <location>
        <begin position="848"/>
        <end position="868"/>
    </location>
</feature>
<dbReference type="GO" id="GO:0004252">
    <property type="term" value="F:serine-type endopeptidase activity"/>
    <property type="evidence" value="ECO:0007669"/>
    <property type="project" value="InterPro"/>
</dbReference>
<evidence type="ECO:0000313" key="3">
    <source>
        <dbReference type="Proteomes" id="UP000265515"/>
    </source>
</evidence>
<feature type="region of interest" description="Disordered" evidence="1">
    <location>
        <begin position="835"/>
        <end position="907"/>
    </location>
</feature>
<feature type="region of interest" description="Disordered" evidence="1">
    <location>
        <begin position="426"/>
        <end position="512"/>
    </location>
</feature>
<name>A0A388M627_CHABU</name>
<comment type="caution">
    <text evidence="2">The sequence shown here is derived from an EMBL/GenBank/DDBJ whole genome shotgun (WGS) entry which is preliminary data.</text>
</comment>
<feature type="compositionally biased region" description="Polar residues" evidence="1">
    <location>
        <begin position="301"/>
        <end position="321"/>
    </location>
</feature>
<dbReference type="OrthoDB" id="17845at2759"/>
<accession>A0A388M627</accession>
<dbReference type="FunFam" id="2.40.10.10:FF:000096">
    <property type="entry name" value="Glyoxysomal processing protease glyoxysomal"/>
    <property type="match status" value="1"/>
</dbReference>
<feature type="compositionally biased region" description="Basic and acidic residues" evidence="1">
    <location>
        <begin position="270"/>
        <end position="297"/>
    </location>
</feature>
<dbReference type="InterPro" id="IPR043504">
    <property type="entry name" value="Peptidase_S1_PA_chymotrypsin"/>
</dbReference>
<dbReference type="Proteomes" id="UP000265515">
    <property type="component" value="Unassembled WGS sequence"/>
</dbReference>
<dbReference type="InterPro" id="IPR009003">
    <property type="entry name" value="Peptidase_S1_PA"/>
</dbReference>
<dbReference type="GO" id="GO:0016485">
    <property type="term" value="P:protein processing"/>
    <property type="evidence" value="ECO:0007669"/>
    <property type="project" value="InterPro"/>
</dbReference>
<evidence type="ECO:0000313" key="2">
    <source>
        <dbReference type="EMBL" id="GBG89933.1"/>
    </source>
</evidence>
<dbReference type="GO" id="GO:0005777">
    <property type="term" value="C:peroxisome"/>
    <property type="evidence" value="ECO:0007669"/>
    <property type="project" value="InterPro"/>
</dbReference>
<gene>
    <name evidence="2" type="ORF">CBR_g49783</name>
</gene>
<feature type="region of interest" description="Disordered" evidence="1">
    <location>
        <begin position="764"/>
        <end position="819"/>
    </location>
</feature>